<feature type="region of interest" description="Disordered" evidence="1">
    <location>
        <begin position="522"/>
        <end position="568"/>
    </location>
</feature>
<reference evidence="3 4" key="1">
    <citation type="submission" date="2017-09" db="EMBL/GenBank/DDBJ databases">
        <title>Genome sequencing of Besnoitia besnoiti strain Bb-Ger1.</title>
        <authorList>
            <person name="Schares G."/>
            <person name="Venepally P."/>
            <person name="Lorenzi H.A."/>
        </authorList>
    </citation>
    <scope>NUCLEOTIDE SEQUENCE [LARGE SCALE GENOMIC DNA]</scope>
    <source>
        <strain evidence="3 4">Bb-Ger1</strain>
    </source>
</reference>
<protein>
    <recommendedName>
        <fullName evidence="5">Transmembrane protein</fullName>
    </recommendedName>
</protein>
<dbReference type="VEuPathDB" id="ToxoDB:BESB_079500"/>
<feature type="region of interest" description="Disordered" evidence="1">
    <location>
        <begin position="88"/>
        <end position="108"/>
    </location>
</feature>
<dbReference type="Proteomes" id="UP000224006">
    <property type="component" value="Chromosome VII"/>
</dbReference>
<keyword evidence="2" id="KW-1133">Transmembrane helix</keyword>
<feature type="compositionally biased region" description="Low complexity" evidence="1">
    <location>
        <begin position="165"/>
        <end position="179"/>
    </location>
</feature>
<feature type="compositionally biased region" description="Basic and acidic residues" evidence="1">
    <location>
        <begin position="346"/>
        <end position="359"/>
    </location>
</feature>
<feature type="region of interest" description="Disordered" evidence="1">
    <location>
        <begin position="206"/>
        <end position="374"/>
    </location>
</feature>
<feature type="compositionally biased region" description="Low complexity" evidence="1">
    <location>
        <begin position="360"/>
        <end position="374"/>
    </location>
</feature>
<keyword evidence="2" id="KW-0472">Membrane</keyword>
<evidence type="ECO:0000256" key="2">
    <source>
        <dbReference type="SAM" id="Phobius"/>
    </source>
</evidence>
<feature type="compositionally biased region" description="Polar residues" evidence="1">
    <location>
        <begin position="467"/>
        <end position="478"/>
    </location>
</feature>
<feature type="compositionally biased region" description="Low complexity" evidence="1">
    <location>
        <begin position="88"/>
        <end position="99"/>
    </location>
</feature>
<feature type="compositionally biased region" description="Low complexity" evidence="1">
    <location>
        <begin position="538"/>
        <end position="551"/>
    </location>
</feature>
<feature type="region of interest" description="Disordered" evidence="1">
    <location>
        <begin position="140"/>
        <end position="194"/>
    </location>
</feature>
<feature type="compositionally biased region" description="Basic and acidic residues" evidence="1">
    <location>
        <begin position="275"/>
        <end position="284"/>
    </location>
</feature>
<dbReference type="OrthoDB" id="331447at2759"/>
<dbReference type="KEGG" id="bbes:BESB_079500"/>
<dbReference type="AlphaFoldDB" id="A0A2A9M964"/>
<feature type="compositionally biased region" description="Basic and acidic residues" evidence="1">
    <location>
        <begin position="300"/>
        <end position="315"/>
    </location>
</feature>
<gene>
    <name evidence="3" type="ORF">BESB_079500</name>
</gene>
<feature type="compositionally biased region" description="Low complexity" evidence="1">
    <location>
        <begin position="285"/>
        <end position="299"/>
    </location>
</feature>
<feature type="region of interest" description="Disordered" evidence="1">
    <location>
        <begin position="462"/>
        <end position="495"/>
    </location>
</feature>
<proteinExistence type="predicted"/>
<sequence>MTAHTPRGARVAKRALSPSPRELSACPFYALLTATCLFCIVLPLSEAAERAQLIAHETGVSASPPEPLNRQATGLETHPAHATFLSPTAESPAAEEAAPGRAGHPSDARLNAEGAETRLAAAEPQRSACRLLNASSPCCRGASCGGGTDASRPSMPEREESLEGAARSPQPAAASPPRALDSAGDAEARRGPAGAGTAFVAVPWSQAPAHSPPAGQESEGQVTFSREETGNRRTQQNSPPPQRPETAVAQPHSSQVRGLEKRDATSESASVMLSGEREAEDPSERAAALTETSATSAEAAGHREPYPSPESEAKAGSRSAETRFMPAPSHVFVAPRRGKASGRPAGGEEAREKTAEARAAHAPMKSARAGVESSAASAAAGPDAGTAQRGSPMPMWFLMLSVVCFLAATSIGLLLSFLVFRRYRQRQRRKLEAKLMLRKMIQANSVPTPELVTRFAREVRGKEARQKASSLPRTSASSEVCGARPSVTAASATQKSTRAASSGVRFVAKVVRLPFWLRRSRASRGAPGDRTQVPRRNSSSPSVAPASAPAPRGNEAPAPSRASTPPLALSVGVRSGRWKHVGETLSFFPSSAARGALEEADEPRCEFVATPSPQETERRGATTWSVFGARHAHTVQASPQNLCSLRDDDCCDRQTSCGEVADEPLANGAEDASQGWSSDIPSHMVQTAIHRETEVIDEDAVVEFDATVALENDGEEGDEDTERRQDIAARM</sequence>
<evidence type="ECO:0008006" key="5">
    <source>
        <dbReference type="Google" id="ProtNLM"/>
    </source>
</evidence>
<dbReference type="GeneID" id="40312877"/>
<dbReference type="EMBL" id="NWUJ01000008">
    <property type="protein sequence ID" value="PFH33734.1"/>
    <property type="molecule type" value="Genomic_DNA"/>
</dbReference>
<feature type="transmembrane region" description="Helical" evidence="2">
    <location>
        <begin position="395"/>
        <end position="420"/>
    </location>
</feature>
<feature type="region of interest" description="Disordered" evidence="1">
    <location>
        <begin position="709"/>
        <end position="731"/>
    </location>
</feature>
<keyword evidence="4" id="KW-1185">Reference proteome</keyword>
<comment type="caution">
    <text evidence="3">The sequence shown here is derived from an EMBL/GenBank/DDBJ whole genome shotgun (WGS) entry which is preliminary data.</text>
</comment>
<name>A0A2A9M964_BESBE</name>
<evidence type="ECO:0000313" key="4">
    <source>
        <dbReference type="Proteomes" id="UP000224006"/>
    </source>
</evidence>
<evidence type="ECO:0000313" key="3">
    <source>
        <dbReference type="EMBL" id="PFH33734.1"/>
    </source>
</evidence>
<dbReference type="RefSeq" id="XP_029217743.1">
    <property type="nucleotide sequence ID" value="XM_029366312.1"/>
</dbReference>
<keyword evidence="2" id="KW-0812">Transmembrane</keyword>
<accession>A0A2A9M964</accession>
<organism evidence="3 4">
    <name type="scientific">Besnoitia besnoiti</name>
    <name type="common">Apicomplexan protozoan</name>
    <dbReference type="NCBI Taxonomy" id="94643"/>
    <lineage>
        <taxon>Eukaryota</taxon>
        <taxon>Sar</taxon>
        <taxon>Alveolata</taxon>
        <taxon>Apicomplexa</taxon>
        <taxon>Conoidasida</taxon>
        <taxon>Coccidia</taxon>
        <taxon>Eucoccidiorida</taxon>
        <taxon>Eimeriorina</taxon>
        <taxon>Sarcocystidae</taxon>
        <taxon>Besnoitia</taxon>
    </lineage>
</organism>
<evidence type="ECO:0000256" key="1">
    <source>
        <dbReference type="SAM" id="MobiDB-lite"/>
    </source>
</evidence>
<feature type="compositionally biased region" description="Basic and acidic residues" evidence="1">
    <location>
        <begin position="721"/>
        <end position="731"/>
    </location>
</feature>